<evidence type="ECO:0000256" key="3">
    <source>
        <dbReference type="ARBA" id="ARBA00022679"/>
    </source>
</evidence>
<gene>
    <name evidence="11" type="ORF">O1U_0630</name>
</gene>
<dbReference type="InterPro" id="IPR003730">
    <property type="entry name" value="Cu_polyphenol_OxRdtase"/>
</dbReference>
<keyword evidence="6" id="KW-0862">Zinc</keyword>
<dbReference type="Proteomes" id="UP000053688">
    <property type="component" value="Unassembled WGS sequence"/>
</dbReference>
<evidence type="ECO:0000256" key="7">
    <source>
        <dbReference type="ARBA" id="ARBA00047989"/>
    </source>
</evidence>
<comment type="catalytic activity">
    <reaction evidence="1">
        <text>inosine + phosphate = alpha-D-ribose 1-phosphate + hypoxanthine</text>
        <dbReference type="Rhea" id="RHEA:27646"/>
        <dbReference type="ChEBI" id="CHEBI:17368"/>
        <dbReference type="ChEBI" id="CHEBI:17596"/>
        <dbReference type="ChEBI" id="CHEBI:43474"/>
        <dbReference type="ChEBI" id="CHEBI:57720"/>
        <dbReference type="EC" id="2.4.2.1"/>
    </reaction>
    <physiologicalReaction direction="left-to-right" evidence="1">
        <dbReference type="Rhea" id="RHEA:27647"/>
    </physiologicalReaction>
</comment>
<comment type="catalytic activity">
    <reaction evidence="7">
        <text>adenosine + H2O + H(+) = inosine + NH4(+)</text>
        <dbReference type="Rhea" id="RHEA:24408"/>
        <dbReference type="ChEBI" id="CHEBI:15377"/>
        <dbReference type="ChEBI" id="CHEBI:15378"/>
        <dbReference type="ChEBI" id="CHEBI:16335"/>
        <dbReference type="ChEBI" id="CHEBI:17596"/>
        <dbReference type="ChEBI" id="CHEBI:28938"/>
        <dbReference type="EC" id="3.5.4.4"/>
    </reaction>
    <physiologicalReaction direction="left-to-right" evidence="7">
        <dbReference type="Rhea" id="RHEA:24409"/>
    </physiologicalReaction>
</comment>
<protein>
    <recommendedName>
        <fullName evidence="10">Purine nucleoside phosphorylase</fullName>
    </recommendedName>
</protein>
<sequence length="242" mass="27068">MFSYIIPNWVVPKHVKAISSTRVGGFSSFPYNELNLSIHVGDDLDLVHKNRQYLTKLTAMPSYPVWLKQTHSNCVEEVFYPPIDILKADGIFTQSDNIICAVMTADCLPILLTDIRGTQIAALHAGWRGLANGIIENALNKFDGEVIAWLGPTISDSFFEVGEEVIQAFVDADISMFQSFQLKQSVNKYLVNLPLLASKLLHKIGVTKVVNSGLCTFNNDCFFSYRRDGVTGRQASFIWIED</sequence>
<accession>S3DI20</accession>
<evidence type="ECO:0000313" key="12">
    <source>
        <dbReference type="Proteomes" id="UP000053688"/>
    </source>
</evidence>
<dbReference type="GO" id="GO:0016787">
    <property type="term" value="F:hydrolase activity"/>
    <property type="evidence" value="ECO:0007669"/>
    <property type="project" value="UniProtKB-KW"/>
</dbReference>
<dbReference type="NCBIfam" id="TIGR00726">
    <property type="entry name" value="peptidoglycan editing factor PgeF"/>
    <property type="match status" value="1"/>
</dbReference>
<dbReference type="PATRIC" id="fig|1236703.3.peg.644"/>
<dbReference type="RefSeq" id="WP_016503962.1">
    <property type="nucleotide sequence ID" value="NZ_AMSD01000002.1"/>
</dbReference>
<comment type="catalytic activity">
    <reaction evidence="9">
        <text>S-methyl-5'-thioadenosine + phosphate = 5-(methylsulfanyl)-alpha-D-ribose 1-phosphate + adenine</text>
        <dbReference type="Rhea" id="RHEA:11852"/>
        <dbReference type="ChEBI" id="CHEBI:16708"/>
        <dbReference type="ChEBI" id="CHEBI:17509"/>
        <dbReference type="ChEBI" id="CHEBI:43474"/>
        <dbReference type="ChEBI" id="CHEBI:58533"/>
        <dbReference type="EC" id="2.4.2.28"/>
    </reaction>
    <physiologicalReaction direction="left-to-right" evidence="9">
        <dbReference type="Rhea" id="RHEA:11853"/>
    </physiologicalReaction>
</comment>
<name>S3DI20_9GAMM</name>
<dbReference type="eggNOG" id="COG1496">
    <property type="taxonomic scope" value="Bacteria"/>
</dbReference>
<keyword evidence="3" id="KW-0808">Transferase</keyword>
<dbReference type="AlphaFoldDB" id="S3DI20"/>
<dbReference type="CDD" id="cd16833">
    <property type="entry name" value="YfiH"/>
    <property type="match status" value="1"/>
</dbReference>
<dbReference type="EMBL" id="AMSD01000002">
    <property type="protein sequence ID" value="EPE37330.1"/>
    <property type="molecule type" value="Genomic_DNA"/>
</dbReference>
<keyword evidence="4" id="KW-0479">Metal-binding</keyword>
<dbReference type="InterPro" id="IPR011324">
    <property type="entry name" value="Cytotoxic_necrot_fac-like_cat"/>
</dbReference>
<evidence type="ECO:0000256" key="8">
    <source>
        <dbReference type="ARBA" id="ARBA00048968"/>
    </source>
</evidence>
<evidence type="ECO:0000256" key="10">
    <source>
        <dbReference type="RuleBase" id="RU361274"/>
    </source>
</evidence>
<evidence type="ECO:0000256" key="4">
    <source>
        <dbReference type="ARBA" id="ARBA00022723"/>
    </source>
</evidence>
<keyword evidence="12" id="KW-1185">Reference proteome</keyword>
<comment type="similarity">
    <text evidence="2 10">Belongs to the purine nucleoside phosphorylase YfiH/LACC1 family.</text>
</comment>
<evidence type="ECO:0000256" key="6">
    <source>
        <dbReference type="ARBA" id="ARBA00022833"/>
    </source>
</evidence>
<evidence type="ECO:0000256" key="5">
    <source>
        <dbReference type="ARBA" id="ARBA00022801"/>
    </source>
</evidence>
<dbReference type="PANTHER" id="PTHR30616">
    <property type="entry name" value="UNCHARACTERIZED PROTEIN YFIH"/>
    <property type="match status" value="1"/>
</dbReference>
<organism evidence="11 12">
    <name type="scientific">Candidatus Photodesmus katoptron Akat1</name>
    <dbReference type="NCBI Taxonomy" id="1236703"/>
    <lineage>
        <taxon>Bacteria</taxon>
        <taxon>Pseudomonadati</taxon>
        <taxon>Pseudomonadota</taxon>
        <taxon>Gammaproteobacteria</taxon>
        <taxon>Vibrionales</taxon>
        <taxon>Vibrionaceae</taxon>
        <taxon>Candidatus Photodesmus</taxon>
    </lineage>
</organism>
<dbReference type="InterPro" id="IPR038371">
    <property type="entry name" value="Cu_polyphenol_OxRdtase_sf"/>
</dbReference>
<dbReference type="Pfam" id="PF02578">
    <property type="entry name" value="Cu-oxidase_4"/>
    <property type="match status" value="1"/>
</dbReference>
<dbReference type="GO" id="GO:0005507">
    <property type="term" value="F:copper ion binding"/>
    <property type="evidence" value="ECO:0007669"/>
    <property type="project" value="TreeGrafter"/>
</dbReference>
<keyword evidence="5" id="KW-0378">Hydrolase</keyword>
<evidence type="ECO:0000256" key="1">
    <source>
        <dbReference type="ARBA" id="ARBA00000553"/>
    </source>
</evidence>
<dbReference type="Gene3D" id="3.60.140.10">
    <property type="entry name" value="CNF1/YfiH-like putative cysteine hydrolases"/>
    <property type="match status" value="1"/>
</dbReference>
<dbReference type="PANTHER" id="PTHR30616:SF2">
    <property type="entry name" value="PURINE NUCLEOSIDE PHOSPHORYLASE LACC1"/>
    <property type="match status" value="1"/>
</dbReference>
<evidence type="ECO:0000256" key="9">
    <source>
        <dbReference type="ARBA" id="ARBA00049893"/>
    </source>
</evidence>
<reference evidence="11 12" key="1">
    <citation type="journal article" date="2014" name="Environ. Microbiol.">
        <title>Genomic signatures of obligate host dependence in the luminous bacterial symbiont of a vertebrate.</title>
        <authorList>
            <person name="Hendry T.A."/>
            <person name="de Wet J.R."/>
            <person name="Dunlap P.V."/>
        </authorList>
    </citation>
    <scope>NUCLEOTIDE SEQUENCE [LARGE SCALE GENOMIC DNA]</scope>
    <source>
        <strain evidence="11 12">Akat1</strain>
    </source>
</reference>
<comment type="caution">
    <text evidence="11">The sequence shown here is derived from an EMBL/GenBank/DDBJ whole genome shotgun (WGS) entry which is preliminary data.</text>
</comment>
<dbReference type="SUPFAM" id="SSF64438">
    <property type="entry name" value="CNF1/YfiH-like putative cysteine hydrolases"/>
    <property type="match status" value="1"/>
</dbReference>
<proteinExistence type="inferred from homology"/>
<dbReference type="GO" id="GO:0017061">
    <property type="term" value="F:S-methyl-5-thioadenosine phosphorylase activity"/>
    <property type="evidence" value="ECO:0007669"/>
    <property type="project" value="UniProtKB-EC"/>
</dbReference>
<dbReference type="STRING" id="28176.CF66_9029"/>
<comment type="catalytic activity">
    <reaction evidence="8">
        <text>adenosine + phosphate = alpha-D-ribose 1-phosphate + adenine</text>
        <dbReference type="Rhea" id="RHEA:27642"/>
        <dbReference type="ChEBI" id="CHEBI:16335"/>
        <dbReference type="ChEBI" id="CHEBI:16708"/>
        <dbReference type="ChEBI" id="CHEBI:43474"/>
        <dbReference type="ChEBI" id="CHEBI:57720"/>
        <dbReference type="EC" id="2.4.2.1"/>
    </reaction>
    <physiologicalReaction direction="left-to-right" evidence="8">
        <dbReference type="Rhea" id="RHEA:27643"/>
    </physiologicalReaction>
</comment>
<evidence type="ECO:0000256" key="2">
    <source>
        <dbReference type="ARBA" id="ARBA00007353"/>
    </source>
</evidence>
<evidence type="ECO:0000313" key="11">
    <source>
        <dbReference type="EMBL" id="EPE37330.1"/>
    </source>
</evidence>